<organism evidence="2 3">
    <name type="scientific">Candidatus Ozemobacter sibiricus</name>
    <dbReference type="NCBI Taxonomy" id="2268124"/>
    <lineage>
        <taxon>Bacteria</taxon>
        <taxon>Candidatus Ozemobacteria</taxon>
        <taxon>Candidatus Ozemobacterales</taxon>
        <taxon>Candidatus Ozemobacteraceae</taxon>
        <taxon>Candidatus Ozemobacter</taxon>
    </lineage>
</organism>
<feature type="compositionally biased region" description="Pro residues" evidence="1">
    <location>
        <begin position="174"/>
        <end position="185"/>
    </location>
</feature>
<proteinExistence type="predicted"/>
<comment type="caution">
    <text evidence="2">The sequence shown here is derived from an EMBL/GenBank/DDBJ whole genome shotgun (WGS) entry which is preliminary data.</text>
</comment>
<feature type="region of interest" description="Disordered" evidence="1">
    <location>
        <begin position="96"/>
        <end position="202"/>
    </location>
</feature>
<feature type="compositionally biased region" description="Low complexity" evidence="1">
    <location>
        <begin position="119"/>
        <end position="135"/>
    </location>
</feature>
<feature type="region of interest" description="Disordered" evidence="1">
    <location>
        <begin position="1"/>
        <end position="61"/>
    </location>
</feature>
<dbReference type="AlphaFoldDB" id="A0A367ZPC0"/>
<gene>
    <name evidence="2" type="ORF">OZSIB_4034</name>
</gene>
<dbReference type="Proteomes" id="UP000252355">
    <property type="component" value="Unassembled WGS sequence"/>
</dbReference>
<evidence type="ECO:0000256" key="1">
    <source>
        <dbReference type="SAM" id="MobiDB-lite"/>
    </source>
</evidence>
<accession>A0A367ZPC0</accession>
<feature type="compositionally biased region" description="Low complexity" evidence="1">
    <location>
        <begin position="144"/>
        <end position="173"/>
    </location>
</feature>
<feature type="compositionally biased region" description="Polar residues" evidence="1">
    <location>
        <begin position="40"/>
        <end position="61"/>
    </location>
</feature>
<name>A0A367ZPC0_9BACT</name>
<dbReference type="EMBL" id="QOQW01000010">
    <property type="protein sequence ID" value="RCK79880.1"/>
    <property type="molecule type" value="Genomic_DNA"/>
</dbReference>
<evidence type="ECO:0000313" key="2">
    <source>
        <dbReference type="EMBL" id="RCK79880.1"/>
    </source>
</evidence>
<sequence length="344" mass="36845">MITPEMPAQTMPTGLPWEDPNTGFDSPGTSGGQTAIEPVIQTSGGSKDNGTKTSDAGTEQQQSFVNGFLNDAAEKIKAANGGSGWVWTWQKKWIIGPDGKPTEVTEQWHQGTINGAGTGAPVTTAPPRTTSTTPVGPVPPRGPPTTSSGPGSPTGPTSGSTPGTPPTSTTTGRPPAPPPAVPPAGRPIVPNDAFDPAPPDLPDAEVRLVIQNPATAKETAYPRNVFPNLARPVPPLLRCKNEPVPEDTRVKITLDFDQTKLKREDLSLTIIDSEGNTLVPPEEMGTYRHIFRVPDMTPTYEAVVTYKHPLTNEVREVMRVAIPVYPLDFKHRTVEHEQSRTDLR</sequence>
<reference evidence="2 3" key="1">
    <citation type="submission" date="2018-05" db="EMBL/GenBank/DDBJ databases">
        <title>A metagenomic window into the 2 km-deep terrestrial subsurface aquifer revealed taxonomically and functionally diverse microbial community comprising novel uncultured bacterial lineages.</title>
        <authorList>
            <person name="Kadnikov V.V."/>
            <person name="Mardanov A.V."/>
            <person name="Beletsky A.V."/>
            <person name="Banks D."/>
            <person name="Pimenov N.V."/>
            <person name="Frank Y.A."/>
            <person name="Karnachuk O.V."/>
            <person name="Ravin N.V."/>
        </authorList>
    </citation>
    <scope>NUCLEOTIDE SEQUENCE [LARGE SCALE GENOMIC DNA]</scope>
    <source>
        <strain evidence="2">BY5</strain>
    </source>
</reference>
<evidence type="ECO:0000313" key="3">
    <source>
        <dbReference type="Proteomes" id="UP000252355"/>
    </source>
</evidence>
<protein>
    <submittedName>
        <fullName evidence="2">Vegetative cell wall protein gp1 (Hydroxyproline-rich glycoprotein 1)</fullName>
    </submittedName>
</protein>
<feature type="compositionally biased region" description="Polar residues" evidence="1">
    <location>
        <begin position="104"/>
        <end position="113"/>
    </location>
</feature>